<evidence type="ECO:0000313" key="3">
    <source>
        <dbReference type="EMBL" id="WIT11029.1"/>
    </source>
</evidence>
<evidence type="ECO:0000256" key="2">
    <source>
        <dbReference type="SAM" id="Phobius"/>
    </source>
</evidence>
<keyword evidence="4" id="KW-1185">Reference proteome</keyword>
<evidence type="ECO:0000313" key="4">
    <source>
        <dbReference type="Proteomes" id="UP001177769"/>
    </source>
</evidence>
<organism evidence="3 4">
    <name type="scientific">Paucibacter sediminis</name>
    <dbReference type="NCBI Taxonomy" id="3019553"/>
    <lineage>
        <taxon>Bacteria</taxon>
        <taxon>Pseudomonadati</taxon>
        <taxon>Pseudomonadota</taxon>
        <taxon>Betaproteobacteria</taxon>
        <taxon>Burkholderiales</taxon>
        <taxon>Sphaerotilaceae</taxon>
        <taxon>Roseateles</taxon>
    </lineage>
</organism>
<dbReference type="Proteomes" id="UP001177769">
    <property type="component" value="Chromosome"/>
</dbReference>
<evidence type="ECO:0000256" key="1">
    <source>
        <dbReference type="SAM" id="MobiDB-lite"/>
    </source>
</evidence>
<gene>
    <name evidence="3" type="ORF">PFX98_19275</name>
</gene>
<accession>A0AA95SUY3</accession>
<dbReference type="KEGG" id="pais:PFX98_19275"/>
<dbReference type="RefSeq" id="WP_285232107.1">
    <property type="nucleotide sequence ID" value="NZ_CP116346.1"/>
</dbReference>
<keyword evidence="2" id="KW-1133">Transmembrane helix</keyword>
<feature type="transmembrane region" description="Helical" evidence="2">
    <location>
        <begin position="18"/>
        <end position="36"/>
    </location>
</feature>
<evidence type="ECO:0008006" key="5">
    <source>
        <dbReference type="Google" id="ProtNLM"/>
    </source>
</evidence>
<dbReference type="AlphaFoldDB" id="A0AA95SUY3"/>
<proteinExistence type="predicted"/>
<protein>
    <recommendedName>
        <fullName evidence="5">DUF2946 domain-containing protein</fullName>
    </recommendedName>
</protein>
<reference evidence="3" key="1">
    <citation type="submission" date="2023-01" db="EMBL/GenBank/DDBJ databases">
        <title>Whole genome sequence of Paucibacter sp. S2-9 isolated from pond sediment.</title>
        <authorList>
            <person name="Jung J.Y."/>
        </authorList>
    </citation>
    <scope>NUCLEOTIDE SEQUENCE</scope>
    <source>
        <strain evidence="3">S2-9</strain>
    </source>
</reference>
<sequence>MPQQPQHHPRSSRLRAQWLAWCCAISLLALQGLGLWHRTVHMPALAKTVQLAAAVAGESLGHKIGSADCQLFDQFTQFDLLCAHAAPALVLDAPAVPAARAPAASPLQRHWSRAARGPPALA</sequence>
<dbReference type="EMBL" id="CP116346">
    <property type="protein sequence ID" value="WIT11029.1"/>
    <property type="molecule type" value="Genomic_DNA"/>
</dbReference>
<keyword evidence="2" id="KW-0812">Transmembrane</keyword>
<name>A0AA95SUY3_9BURK</name>
<feature type="region of interest" description="Disordered" evidence="1">
    <location>
        <begin position="103"/>
        <end position="122"/>
    </location>
</feature>
<keyword evidence="2" id="KW-0472">Membrane</keyword>